<evidence type="ECO:0000313" key="5">
    <source>
        <dbReference type="EMBL" id="GEO34246.1"/>
    </source>
</evidence>
<sequence>MQHRDEPRSVAAVPSTTGGSPTRRLWTTPRSRTALVGGLALGLTSAALTGMPAQAINSNPPTGPGNIEIFPMRDMVAIEGYTEQAGMQATITATRGGQVIGKTTGTVGADGFLEANHPGGVCWGVGTGAPQVTPDLQQGDEIKVDFSNGQWDGSKVVDIEATGVVLDEAAHTLTINGRYGPGVDMPNPTDLVGDPGKIGIEIVNPEMRNGSAIGERAIGWPGHVVDPLDPGPEPGYQVVGSVTGTDAAGGTFAVKYTFQNSADLELANAGSITALGWLANHEDPNQEAQYGLTLNEFYEFGGPGMGGCPAGPTQVRTNGPGTYSALGAGAGSITVNWDDAKVLPGTPAVEGYTVRAVARNQEDEVGKRLPNTAAAKETTTLTGLVAGDIYSIEIAAKSAAGEGTPSVISQVRAAAHVVPTATATTLRRPNADGKYAPLVTGANGDFGVHLDPAAGVLGAEVHYTLDGSTPTLQSRTFTPGDPSLQIRQDTTLRWIVVDSGNVVGPQGEKFYDIVESTNPAPVISKVAATPVSGAVDVTWNKLPADGENPVNGYRVQAYTGASADVATGVRVGDPVMVAQPTDATLTEVTRRMGYLTNGTSYKFSVAARYGTVFSNESALSEAVAPEAAAAANAGPDASSLRGRTVTLNGTASTKAVSYQWTQVRPAPVAPATYRDPIITINGPTTASPTFRFPTKTSAASDDGTYEFRLVTTHQNADGTTFTRGDNVIIKEQKDGFAASRTRWRAGDNLVGTGTQEGARLSFHSGSHTGPVVATAVVANGAWTVPGTNAQPTGGKFYVWSDYGYVGELSVTP</sequence>
<feature type="domain" description="Fibronectin type-III" evidence="4">
    <location>
        <begin position="518"/>
        <end position="627"/>
    </location>
</feature>
<proteinExistence type="predicted"/>
<dbReference type="Pfam" id="PF00041">
    <property type="entry name" value="fn3"/>
    <property type="match status" value="1"/>
</dbReference>
<evidence type="ECO:0000256" key="3">
    <source>
        <dbReference type="SAM" id="MobiDB-lite"/>
    </source>
</evidence>
<keyword evidence="2" id="KW-0119">Carbohydrate metabolism</keyword>
<evidence type="ECO:0000259" key="4">
    <source>
        <dbReference type="PROSITE" id="PS50853"/>
    </source>
</evidence>
<feature type="region of interest" description="Disordered" evidence="3">
    <location>
        <begin position="1"/>
        <end position="26"/>
    </location>
</feature>
<comment type="caution">
    <text evidence="5">The sequence shown here is derived from an EMBL/GenBank/DDBJ whole genome shotgun (WGS) entry which is preliminary data.</text>
</comment>
<dbReference type="PROSITE" id="PS50853">
    <property type="entry name" value="FN3"/>
    <property type="match status" value="2"/>
</dbReference>
<organism evidence="5 6">
    <name type="scientific">Cellulomonas aerilata</name>
    <dbReference type="NCBI Taxonomy" id="515326"/>
    <lineage>
        <taxon>Bacteria</taxon>
        <taxon>Bacillati</taxon>
        <taxon>Actinomycetota</taxon>
        <taxon>Actinomycetes</taxon>
        <taxon>Micrococcales</taxon>
        <taxon>Cellulomonadaceae</taxon>
        <taxon>Cellulomonas</taxon>
    </lineage>
</organism>
<feature type="domain" description="Fibronectin type-III" evidence="4">
    <location>
        <begin position="319"/>
        <end position="416"/>
    </location>
</feature>
<dbReference type="EMBL" id="BJYY01000013">
    <property type="protein sequence ID" value="GEO34246.1"/>
    <property type="molecule type" value="Genomic_DNA"/>
</dbReference>
<reference evidence="5 6" key="1">
    <citation type="submission" date="2019-07" db="EMBL/GenBank/DDBJ databases">
        <title>Whole genome shotgun sequence of Cellulomonas aerilata NBRC 106308.</title>
        <authorList>
            <person name="Hosoyama A."/>
            <person name="Uohara A."/>
            <person name="Ohji S."/>
            <person name="Ichikawa N."/>
        </authorList>
    </citation>
    <scope>NUCLEOTIDE SEQUENCE [LARGE SCALE GENOMIC DNA]</scope>
    <source>
        <strain evidence="5 6">NBRC 106308</strain>
    </source>
</reference>
<keyword evidence="6" id="KW-1185">Reference proteome</keyword>
<dbReference type="InterPro" id="IPR003961">
    <property type="entry name" value="FN3_dom"/>
</dbReference>
<protein>
    <recommendedName>
        <fullName evidence="4">Fibronectin type-III domain-containing protein</fullName>
    </recommendedName>
</protein>
<gene>
    <name evidence="5" type="ORF">CAE01nite_19710</name>
</gene>
<keyword evidence="1" id="KW-0326">Glycosidase</keyword>
<keyword evidence="2" id="KW-0624">Polysaccharide degradation</keyword>
<dbReference type="Gene3D" id="2.60.40.10">
    <property type="entry name" value="Immunoglobulins"/>
    <property type="match status" value="3"/>
</dbReference>
<dbReference type="AlphaFoldDB" id="A0A512DCQ3"/>
<dbReference type="GO" id="GO:0000272">
    <property type="term" value="P:polysaccharide catabolic process"/>
    <property type="evidence" value="ECO:0007669"/>
    <property type="project" value="UniProtKB-KW"/>
</dbReference>
<dbReference type="GO" id="GO:0016798">
    <property type="term" value="F:hydrolase activity, acting on glycosyl bonds"/>
    <property type="evidence" value="ECO:0007669"/>
    <property type="project" value="UniProtKB-KW"/>
</dbReference>
<accession>A0A512DCQ3</accession>
<evidence type="ECO:0000256" key="1">
    <source>
        <dbReference type="ARBA" id="ARBA00023295"/>
    </source>
</evidence>
<dbReference type="Pfam" id="PF13290">
    <property type="entry name" value="CHB_HEX_C_1"/>
    <property type="match status" value="1"/>
</dbReference>
<keyword evidence="1" id="KW-0378">Hydrolase</keyword>
<dbReference type="CDD" id="cd00063">
    <property type="entry name" value="FN3"/>
    <property type="match status" value="2"/>
</dbReference>
<dbReference type="InterPro" id="IPR013783">
    <property type="entry name" value="Ig-like_fold"/>
</dbReference>
<dbReference type="SMART" id="SM00060">
    <property type="entry name" value="FN3"/>
    <property type="match status" value="2"/>
</dbReference>
<dbReference type="InterPro" id="IPR059177">
    <property type="entry name" value="GH29D-like_dom"/>
</dbReference>
<evidence type="ECO:0000256" key="2">
    <source>
        <dbReference type="ARBA" id="ARBA00023326"/>
    </source>
</evidence>
<dbReference type="Proteomes" id="UP000321181">
    <property type="component" value="Unassembled WGS sequence"/>
</dbReference>
<dbReference type="SUPFAM" id="SSF49265">
    <property type="entry name" value="Fibronectin type III"/>
    <property type="match status" value="2"/>
</dbReference>
<evidence type="ECO:0000313" key="6">
    <source>
        <dbReference type="Proteomes" id="UP000321181"/>
    </source>
</evidence>
<dbReference type="InterPro" id="IPR036116">
    <property type="entry name" value="FN3_sf"/>
</dbReference>
<name>A0A512DCQ3_9CELL</name>